<dbReference type="EMBL" id="CADIKF010000002">
    <property type="protein sequence ID" value="CAB3748274.1"/>
    <property type="molecule type" value="Genomic_DNA"/>
</dbReference>
<evidence type="ECO:0000313" key="3">
    <source>
        <dbReference type="Proteomes" id="UP000494329"/>
    </source>
</evidence>
<dbReference type="Proteomes" id="UP000494329">
    <property type="component" value="Unassembled WGS sequence"/>
</dbReference>
<keyword evidence="3" id="KW-1185">Reference proteome</keyword>
<evidence type="ECO:0008006" key="4">
    <source>
        <dbReference type="Google" id="ProtNLM"/>
    </source>
</evidence>
<feature type="signal peptide" evidence="1">
    <location>
        <begin position="1"/>
        <end position="27"/>
    </location>
</feature>
<protein>
    <recommendedName>
        <fullName evidence="4">Outer membrane protein beta-barrel domain-containing protein</fullName>
    </recommendedName>
</protein>
<dbReference type="RefSeq" id="WP_246270068.1">
    <property type="nucleotide sequence ID" value="NZ_CADIKF010000002.1"/>
</dbReference>
<reference evidence="2 3" key="1">
    <citation type="submission" date="2020-04" db="EMBL/GenBank/DDBJ databases">
        <authorList>
            <person name="De Canck E."/>
        </authorList>
    </citation>
    <scope>NUCLEOTIDE SEQUENCE [LARGE SCALE GENOMIC DNA]</scope>
    <source>
        <strain evidence="2 3">LMG 29739</strain>
    </source>
</reference>
<feature type="chain" id="PRO_5026925924" description="Outer membrane protein beta-barrel domain-containing protein" evidence="1">
    <location>
        <begin position="28"/>
        <end position="223"/>
    </location>
</feature>
<keyword evidence="1" id="KW-0732">Signal</keyword>
<dbReference type="Gene3D" id="2.40.160.170">
    <property type="match status" value="1"/>
</dbReference>
<evidence type="ECO:0000313" key="2">
    <source>
        <dbReference type="EMBL" id="CAB3748274.1"/>
    </source>
</evidence>
<gene>
    <name evidence="2" type="ORF">LMG29739_00525</name>
</gene>
<sequence length="223" mass="23645">MHKKFYRTLTTLAVSCATLLAVQHAYAQSNEIYGGIGSDGIGAGYGFSPNTYVTVRGEVSGFSFSHSFSAGDLNYDATVKLIHGALYADFFPIPTVVPMHLTAGLIIGGDELDGDATPVGGTYTINGQTVSANGESIHASAKYPTVRPYLGFGFGHHLGAKGFSVAFDAGVAFGRPRVSFDVPADIAAQAGQENVAAEERNLQDKADDFRFYPIVKVAATYRF</sequence>
<accession>A0A6J5D4Q3</accession>
<dbReference type="AlphaFoldDB" id="A0A6J5D4Q3"/>
<organism evidence="2 3">
    <name type="scientific">Paraburkholderia solisilvae</name>
    <dbReference type="NCBI Taxonomy" id="624376"/>
    <lineage>
        <taxon>Bacteria</taxon>
        <taxon>Pseudomonadati</taxon>
        <taxon>Pseudomonadota</taxon>
        <taxon>Betaproteobacteria</taxon>
        <taxon>Burkholderiales</taxon>
        <taxon>Burkholderiaceae</taxon>
        <taxon>Paraburkholderia</taxon>
    </lineage>
</organism>
<proteinExistence type="predicted"/>
<evidence type="ECO:0000256" key="1">
    <source>
        <dbReference type="SAM" id="SignalP"/>
    </source>
</evidence>
<name>A0A6J5D4Q3_9BURK</name>